<organism evidence="2 3">
    <name type="scientific">Psychrilyobacter piezotolerans</name>
    <dbReference type="NCBI Taxonomy" id="2293438"/>
    <lineage>
        <taxon>Bacteria</taxon>
        <taxon>Fusobacteriati</taxon>
        <taxon>Fusobacteriota</taxon>
        <taxon>Fusobacteriia</taxon>
        <taxon>Fusobacteriales</taxon>
        <taxon>Fusobacteriaceae</taxon>
        <taxon>Psychrilyobacter</taxon>
    </lineage>
</organism>
<comment type="caution">
    <text evidence="2">The sequence shown here is derived from an EMBL/GenBank/DDBJ whole genome shotgun (WGS) entry which is preliminary data.</text>
</comment>
<dbReference type="PROSITE" id="PS01276">
    <property type="entry name" value="PEPTIDASE_U32"/>
    <property type="match status" value="1"/>
</dbReference>
<dbReference type="RefSeq" id="WP_114643185.1">
    <property type="nucleotide sequence ID" value="NZ_JAACIO010000017.1"/>
</dbReference>
<reference evidence="2 3" key="1">
    <citation type="submission" date="2018-08" db="EMBL/GenBank/DDBJ databases">
        <title>Draft genome sequence of Psychrilyobacter sp. strain SD5 isolated from Black Sea water.</title>
        <authorList>
            <person name="Yadav S."/>
            <person name="Villanueva L."/>
            <person name="Damste J.S.S."/>
        </authorList>
    </citation>
    <scope>NUCLEOTIDE SEQUENCE [LARGE SCALE GENOMIC DNA]</scope>
    <source>
        <strain evidence="2 3">SD5</strain>
    </source>
</reference>
<evidence type="ECO:0000313" key="3">
    <source>
        <dbReference type="Proteomes" id="UP000263486"/>
    </source>
</evidence>
<keyword evidence="3" id="KW-1185">Reference proteome</keyword>
<dbReference type="PANTHER" id="PTHR30217:SF10">
    <property type="entry name" value="23S RRNA 5-HYDROXYCYTIDINE C2501 SYNTHASE"/>
    <property type="match status" value="1"/>
</dbReference>
<dbReference type="InterPro" id="IPR051454">
    <property type="entry name" value="RNA/ubiquinone_mod_enzymes"/>
</dbReference>
<dbReference type="InterPro" id="IPR020988">
    <property type="entry name" value="Pept_U32_collagenase"/>
</dbReference>
<gene>
    <name evidence="2" type="ORF">DYH56_12360</name>
</gene>
<protein>
    <submittedName>
        <fullName evidence="2">U32 family peptidase</fullName>
    </submittedName>
</protein>
<dbReference type="Pfam" id="PF12392">
    <property type="entry name" value="DUF3656"/>
    <property type="match status" value="1"/>
</dbReference>
<sequence>MKIIAPAGDIERMKAAIKGGAAEVYLGLKGFGARRSAINFTISELKDAIDYAHLRGVRVLLTLNTIMKDSELDSLYMNLSTLYEHGLDAVIVQDLGVFRYLKDNFKELEIHGSTQMTVANHVEANYLYNLGFKRVVLSRELSFEEIRTIRKKTKIELEVFVSGALCISYSGNCYISSFIGSRSGNRGMCAQICRKKYTTSKKESGYLLSPKDQMLDKVEIEKLKDAGIDAIKIEGRMKSPNYVYEMVGKYNDILRKTNEEHHPEKIFNRGYSKGYFYKSDSDKLMNSQYASNYGYSIGDVRGRILKLNTTVILGDGIAYLDKDMNILKGEYLNQIIIMGKKVKEAKRLDLISIYPPKGTKYIYKTFDKALNDSVESTLKTAKVRMSVGGKFFAHVGEPIRFDIYANKVTLSVIGDVLEEAKKRPLDNETIFEKLGEMGNSTLKLSTLDIQYDGKAFVSLKTLKDIKRCAIEKFENEYLATTRRTLDTHEIVGFTPTISENDYKTTVAVSVVNKEQFKTAKEFGIKKIYYRGPEVAKESNLDKIDTKSRLASNLYQLIQNENEVVSVDYNFNIANSRSIEEFSKMKNTGVIYLSPEFDLDYLSTLELSKCGMMVYGHLTGMYIENLKVEANDLTNENGDNFKLHTNKLGNTQVFLEDPMNIISRIDKLKDLGLAEVRLDFVLESAFEMRKILESIKTGIGEYVPYNLHKGVF</sequence>
<dbReference type="Pfam" id="PF01136">
    <property type="entry name" value="Peptidase_U32"/>
    <property type="match status" value="1"/>
</dbReference>
<dbReference type="PANTHER" id="PTHR30217">
    <property type="entry name" value="PEPTIDASE U32 FAMILY"/>
    <property type="match status" value="1"/>
</dbReference>
<accession>A0ABX9KFD8</accession>
<name>A0ABX9KFD8_9FUSO</name>
<evidence type="ECO:0000313" key="2">
    <source>
        <dbReference type="EMBL" id="REI40048.1"/>
    </source>
</evidence>
<dbReference type="EMBL" id="QUAJ01000025">
    <property type="protein sequence ID" value="REI40048.1"/>
    <property type="molecule type" value="Genomic_DNA"/>
</dbReference>
<dbReference type="Proteomes" id="UP000263486">
    <property type="component" value="Unassembled WGS sequence"/>
</dbReference>
<feature type="domain" description="Peptidase U32 collagenase" evidence="1">
    <location>
        <begin position="362"/>
        <end position="476"/>
    </location>
</feature>
<evidence type="ECO:0000259" key="1">
    <source>
        <dbReference type="Pfam" id="PF12392"/>
    </source>
</evidence>
<dbReference type="InterPro" id="IPR001539">
    <property type="entry name" value="Peptidase_U32"/>
</dbReference>
<proteinExistence type="predicted"/>